<gene>
    <name evidence="2" type="ORF">C9382_27655</name>
</gene>
<dbReference type="EMBL" id="PYWW01000055">
    <property type="protein sequence ID" value="PTC24806.1"/>
    <property type="molecule type" value="Genomic_DNA"/>
</dbReference>
<dbReference type="GO" id="GO:0005524">
    <property type="term" value="F:ATP binding"/>
    <property type="evidence" value="ECO:0007669"/>
    <property type="project" value="UniProtKB-KW"/>
</dbReference>
<reference evidence="2 3" key="1">
    <citation type="submission" date="2018-03" db="EMBL/GenBank/DDBJ databases">
        <title>Diversity of bacteria associated with corn roots inoculated with woodland soils in Canada, and Description of Pseudomonas aylmerense sp. nov.</title>
        <authorList>
            <person name="Tambong J.T."/>
            <person name="Xu R."/>
            <person name="Tchagang C."/>
        </authorList>
    </citation>
    <scope>NUCLEOTIDE SEQUENCE [LARGE SCALE GENOMIC DNA]</scope>
    <source>
        <strain evidence="2 3">S1E44</strain>
    </source>
</reference>
<dbReference type="Proteomes" id="UP000240571">
    <property type="component" value="Unassembled WGS sequence"/>
</dbReference>
<keyword evidence="2" id="KW-0547">Nucleotide-binding</keyword>
<protein>
    <submittedName>
        <fullName evidence="2">ATP-binding protein</fullName>
    </submittedName>
</protein>
<evidence type="ECO:0000313" key="3">
    <source>
        <dbReference type="Proteomes" id="UP000240571"/>
    </source>
</evidence>
<evidence type="ECO:0000313" key="2">
    <source>
        <dbReference type="EMBL" id="PTC24806.1"/>
    </source>
</evidence>
<keyword evidence="2" id="KW-0067">ATP-binding</keyword>
<feature type="region of interest" description="Disordered" evidence="1">
    <location>
        <begin position="20"/>
        <end position="42"/>
    </location>
</feature>
<comment type="caution">
    <text evidence="2">The sequence shown here is derived from an EMBL/GenBank/DDBJ whole genome shotgun (WGS) entry which is preliminary data.</text>
</comment>
<evidence type="ECO:0000256" key="1">
    <source>
        <dbReference type="SAM" id="MobiDB-lite"/>
    </source>
</evidence>
<organism evidence="2 3">
    <name type="scientific">Pseudomonas aylmerensis</name>
    <dbReference type="NCBI Taxonomy" id="1869229"/>
    <lineage>
        <taxon>Bacteria</taxon>
        <taxon>Pseudomonadati</taxon>
        <taxon>Pseudomonadota</taxon>
        <taxon>Gammaproteobacteria</taxon>
        <taxon>Pseudomonadales</taxon>
        <taxon>Pseudomonadaceae</taxon>
        <taxon>Pseudomonas</taxon>
    </lineage>
</organism>
<dbReference type="AlphaFoldDB" id="A0A2T4FN12"/>
<name>A0A2T4FN12_9PSED</name>
<sequence length="365" mass="41352">MKLNPDDYFSRQRRIARNRLASRCRGKPPSSRTKTKGRGTRPEPLIAPKVIGLYNKNIQAELVVFLRNLRKACTRRSSVTISFAQTEKVNSCGTLLMLAEIDRITRSLRGRCRLKCGYPKDETVEKVFQQIGLFDILEKRHRLQVTDEDTTVAKWRYASDVSVNQVSADALMKIIQAQLPAGYKKLVTGVGEAMDNAVHHAYLRPRGDRLSGSASADERRWWVFAEVLDGWLHVAFCDLGLGIPVTLPEKWAEQIEDIVKLTMLSEGKKDRNMIRRSLELGRTRTEQDHRGKGMRRNILKAAQDLGGRLSVYSNMGAVGIDFSTTPPTYKDGAYTESILGTVIQWAIPVKEMQDLEDEHDNHSNR</sequence>
<proteinExistence type="predicted"/>
<dbReference type="OrthoDB" id="6858273at2"/>
<accession>A0A2T4FN12</accession>